<reference evidence="2 3" key="2">
    <citation type="submission" date="2007-01" db="EMBL/GenBank/DDBJ databases">
        <title>Sequencing of the draft genome and assembly of Thermosinus carboxydivorans Nor1.</title>
        <authorList>
            <consortium name="US DOE Joint Genome Institute (JGI-PGF)"/>
            <person name="Copeland A."/>
            <person name="Lucas S."/>
            <person name="Lapidus A."/>
            <person name="Barry K."/>
            <person name="Glavina del Rio T."/>
            <person name="Dalin E."/>
            <person name="Tice H."/>
            <person name="Bruce D."/>
            <person name="Pitluck S."/>
            <person name="Richardson P."/>
        </authorList>
    </citation>
    <scope>NUCLEOTIDE SEQUENCE [LARGE SCALE GENOMIC DNA]</scope>
    <source>
        <strain evidence="2 3">Nor1</strain>
    </source>
</reference>
<keyword evidence="3" id="KW-1185">Reference proteome</keyword>
<dbReference type="InterPro" id="IPR007607">
    <property type="entry name" value="BacA/B"/>
</dbReference>
<reference evidence="2 3" key="1">
    <citation type="submission" date="2007-01" db="EMBL/GenBank/DDBJ databases">
        <title>Annotation of the draft genome assembly of Thermosinus carboxydivorans Nor1.</title>
        <authorList>
            <consortium name="US DOE Joint Genome Institute (JGI-ORNL)"/>
            <person name="Larimer F."/>
            <person name="Land M."/>
            <person name="Hauser L."/>
        </authorList>
    </citation>
    <scope>NUCLEOTIDE SEQUENCE [LARGE SCALE GENOMIC DNA]</scope>
    <source>
        <strain evidence="2 3">Nor1</strain>
    </source>
</reference>
<name>A1HSM6_9FIRM</name>
<evidence type="ECO:0000313" key="3">
    <source>
        <dbReference type="Proteomes" id="UP000005139"/>
    </source>
</evidence>
<dbReference type="RefSeq" id="WP_007290028.1">
    <property type="nucleotide sequence ID" value="NZ_AAWL01000017.1"/>
</dbReference>
<dbReference type="eggNOG" id="COG1664">
    <property type="taxonomic scope" value="Bacteria"/>
</dbReference>
<evidence type="ECO:0000256" key="1">
    <source>
        <dbReference type="ARBA" id="ARBA00044755"/>
    </source>
</evidence>
<sequence length="127" mass="13345">MFGGSNKKAAIEQVETIIGKETCIKGTITTKGAVRIDGQFEGEIQSLSDFLVGETAVIRAQIKARNGTIAGTINGNLDIAEKLELLSTARVYGDIKVGTLIIGEGAVFKGACEMRRAGEEAAATKTK</sequence>
<dbReference type="OrthoDB" id="9802488at2"/>
<dbReference type="Pfam" id="PF04519">
    <property type="entry name" value="Bactofilin"/>
    <property type="match status" value="1"/>
</dbReference>
<protein>
    <submittedName>
        <fullName evidence="2">Uncharacterized protein</fullName>
    </submittedName>
</protein>
<dbReference type="PANTHER" id="PTHR35024:SF4">
    <property type="entry name" value="POLYMER-FORMING CYTOSKELETAL PROTEIN"/>
    <property type="match status" value="1"/>
</dbReference>
<gene>
    <name evidence="2" type="ORF">TcarDRAFT_0898</name>
</gene>
<dbReference type="EMBL" id="AAWL01000017">
    <property type="protein sequence ID" value="EAX46996.1"/>
    <property type="molecule type" value="Genomic_DNA"/>
</dbReference>
<organism evidence="2 3">
    <name type="scientific">Thermosinus carboxydivorans Nor1</name>
    <dbReference type="NCBI Taxonomy" id="401526"/>
    <lineage>
        <taxon>Bacteria</taxon>
        <taxon>Bacillati</taxon>
        <taxon>Bacillota</taxon>
        <taxon>Negativicutes</taxon>
        <taxon>Selenomonadales</taxon>
        <taxon>Sporomusaceae</taxon>
        <taxon>Thermosinus</taxon>
    </lineage>
</organism>
<dbReference type="AlphaFoldDB" id="A1HSM6"/>
<dbReference type="Proteomes" id="UP000005139">
    <property type="component" value="Unassembled WGS sequence"/>
</dbReference>
<proteinExistence type="inferred from homology"/>
<comment type="caution">
    <text evidence="2">The sequence shown here is derived from an EMBL/GenBank/DDBJ whole genome shotgun (WGS) entry which is preliminary data.</text>
</comment>
<accession>A1HSM6</accession>
<dbReference type="PANTHER" id="PTHR35024">
    <property type="entry name" value="HYPOTHETICAL CYTOSOLIC PROTEIN"/>
    <property type="match status" value="1"/>
</dbReference>
<evidence type="ECO:0000313" key="2">
    <source>
        <dbReference type="EMBL" id="EAX46996.1"/>
    </source>
</evidence>
<comment type="similarity">
    <text evidence="1">Belongs to the bactofilin family.</text>
</comment>